<dbReference type="Gene3D" id="3.40.50.10420">
    <property type="entry name" value="NagB/RpiA/CoA transferase-like"/>
    <property type="match status" value="1"/>
</dbReference>
<dbReference type="OrthoDB" id="9801938at2"/>
<dbReference type="GO" id="GO:0030272">
    <property type="term" value="F:5-formyltetrahydrofolate cyclo-ligase activity"/>
    <property type="evidence" value="ECO:0007669"/>
    <property type="project" value="UniProtKB-EC"/>
</dbReference>
<dbReference type="GO" id="GO:0005524">
    <property type="term" value="F:ATP binding"/>
    <property type="evidence" value="ECO:0007669"/>
    <property type="project" value="UniProtKB-KW"/>
</dbReference>
<dbReference type="GO" id="GO:0035999">
    <property type="term" value="P:tetrahydrofolate interconversion"/>
    <property type="evidence" value="ECO:0007669"/>
    <property type="project" value="TreeGrafter"/>
</dbReference>
<feature type="binding site" evidence="4">
    <location>
        <begin position="7"/>
        <end position="11"/>
    </location>
    <ligand>
        <name>ATP</name>
        <dbReference type="ChEBI" id="CHEBI:30616"/>
    </ligand>
</feature>
<dbReference type="InterPro" id="IPR024185">
    <property type="entry name" value="FTHF_cligase-like_sf"/>
</dbReference>
<feature type="binding site" evidence="4">
    <location>
        <position position="55"/>
    </location>
    <ligand>
        <name>substrate</name>
    </ligand>
</feature>
<dbReference type="Pfam" id="PF01812">
    <property type="entry name" value="5-FTHF_cyc-lig"/>
    <property type="match status" value="1"/>
</dbReference>
<dbReference type="PIRSF" id="PIRSF006806">
    <property type="entry name" value="FTHF_cligase"/>
    <property type="match status" value="1"/>
</dbReference>
<dbReference type="GO" id="GO:0046872">
    <property type="term" value="F:metal ion binding"/>
    <property type="evidence" value="ECO:0007669"/>
    <property type="project" value="UniProtKB-KW"/>
</dbReference>
<dbReference type="PANTHER" id="PTHR23407">
    <property type="entry name" value="ATPASE INHIBITOR/5-FORMYLTETRAHYDROFOLATE CYCLO-LIGASE"/>
    <property type="match status" value="1"/>
</dbReference>
<dbReference type="GO" id="GO:0009396">
    <property type="term" value="P:folic acid-containing compound biosynthetic process"/>
    <property type="evidence" value="ECO:0007669"/>
    <property type="project" value="TreeGrafter"/>
</dbReference>
<keyword evidence="6" id="KW-0436">Ligase</keyword>
<comment type="similarity">
    <text evidence="1 5">Belongs to the 5-formyltetrahydrofolate cyclo-ligase family.</text>
</comment>
<keyword evidence="2 4" id="KW-0547">Nucleotide-binding</keyword>
<comment type="caution">
    <text evidence="6">The sequence shown here is derived from an EMBL/GenBank/DDBJ whole genome shotgun (WGS) entry which is preliminary data.</text>
</comment>
<keyword evidence="5" id="KW-0479">Metal-binding</keyword>
<comment type="catalytic activity">
    <reaction evidence="5">
        <text>(6S)-5-formyl-5,6,7,8-tetrahydrofolate + ATP = (6R)-5,10-methenyltetrahydrofolate + ADP + phosphate</text>
        <dbReference type="Rhea" id="RHEA:10488"/>
        <dbReference type="ChEBI" id="CHEBI:30616"/>
        <dbReference type="ChEBI" id="CHEBI:43474"/>
        <dbReference type="ChEBI" id="CHEBI:57455"/>
        <dbReference type="ChEBI" id="CHEBI:57457"/>
        <dbReference type="ChEBI" id="CHEBI:456216"/>
        <dbReference type="EC" id="6.3.3.2"/>
    </reaction>
</comment>
<keyword evidence="5" id="KW-0460">Magnesium</keyword>
<evidence type="ECO:0000313" key="7">
    <source>
        <dbReference type="Proteomes" id="UP000430564"/>
    </source>
</evidence>
<dbReference type="EMBL" id="WEHX01000001">
    <property type="protein sequence ID" value="KAB7663339.1"/>
    <property type="molecule type" value="Genomic_DNA"/>
</dbReference>
<sequence length="188" mass="20774">MLKMPEKQTIRKRMGELRRKVGMDARAGLLRMISRVLAEERRVLTLGTYQPIGSEPDINPVLAEWRAADGARALALPWCTDREASRMEYRLWDPREKLAADAAGIPGPAGGASVIPDVLLIPCLGWTRSRRRLGYGGGYFDRYISGLLGSGVSPRLLGVAYGVNEVDESLFEPHDLPLDLIITDIGIF</sequence>
<gene>
    <name evidence="6" type="ORF">GBM95_00405</name>
</gene>
<evidence type="ECO:0000256" key="5">
    <source>
        <dbReference type="RuleBase" id="RU361279"/>
    </source>
</evidence>
<reference evidence="6 7" key="1">
    <citation type="submission" date="2019-10" db="EMBL/GenBank/DDBJ databases">
        <title>Genome diversity of Sutterella seckii.</title>
        <authorList>
            <person name="Chaplin A.V."/>
            <person name="Sokolova S.R."/>
            <person name="Mosin K.A."/>
            <person name="Ivanova E.L."/>
            <person name="Kochetkova T.O."/>
            <person name="Goltsov A.Y."/>
            <person name="Trofimov D.Y."/>
            <person name="Efimov B.A."/>
        </authorList>
    </citation>
    <scope>NUCLEOTIDE SEQUENCE [LARGE SCALE GENOMIC DNA]</scope>
    <source>
        <strain evidence="6 7">ASD393</strain>
    </source>
</reference>
<dbReference type="Proteomes" id="UP000430564">
    <property type="component" value="Unassembled WGS sequence"/>
</dbReference>
<evidence type="ECO:0000256" key="3">
    <source>
        <dbReference type="ARBA" id="ARBA00022840"/>
    </source>
</evidence>
<organism evidence="6 7">
    <name type="scientific">Sutterella seckii</name>
    <dbReference type="NCBI Taxonomy" id="1944635"/>
    <lineage>
        <taxon>Bacteria</taxon>
        <taxon>Pseudomonadati</taxon>
        <taxon>Pseudomonadota</taxon>
        <taxon>Betaproteobacteria</taxon>
        <taxon>Burkholderiales</taxon>
        <taxon>Sutterellaceae</taxon>
        <taxon>Sutterella</taxon>
    </lineage>
</organism>
<dbReference type="InterPro" id="IPR002698">
    <property type="entry name" value="FTHF_cligase"/>
</dbReference>
<keyword evidence="3 4" id="KW-0067">ATP-binding</keyword>
<dbReference type="InterPro" id="IPR037171">
    <property type="entry name" value="NagB/RpiA_transferase-like"/>
</dbReference>
<name>A0A6I1EWS3_9BURK</name>
<evidence type="ECO:0000256" key="1">
    <source>
        <dbReference type="ARBA" id="ARBA00010638"/>
    </source>
</evidence>
<accession>A0A6I1EWS3</accession>
<evidence type="ECO:0000313" key="6">
    <source>
        <dbReference type="EMBL" id="KAB7663339.1"/>
    </source>
</evidence>
<proteinExistence type="inferred from homology"/>
<comment type="cofactor">
    <cofactor evidence="5">
        <name>Mg(2+)</name>
        <dbReference type="ChEBI" id="CHEBI:18420"/>
    </cofactor>
</comment>
<dbReference type="AlphaFoldDB" id="A0A6I1EWS3"/>
<dbReference type="NCBIfam" id="TIGR02727">
    <property type="entry name" value="MTHFS_bact"/>
    <property type="match status" value="1"/>
</dbReference>
<protein>
    <recommendedName>
        <fullName evidence="5">5-formyltetrahydrofolate cyclo-ligase</fullName>
        <ecNumber evidence="5">6.3.3.2</ecNumber>
    </recommendedName>
</protein>
<dbReference type="SUPFAM" id="SSF100950">
    <property type="entry name" value="NagB/RpiA/CoA transferase-like"/>
    <property type="match status" value="1"/>
</dbReference>
<evidence type="ECO:0000256" key="2">
    <source>
        <dbReference type="ARBA" id="ARBA00022741"/>
    </source>
</evidence>
<evidence type="ECO:0000256" key="4">
    <source>
        <dbReference type="PIRSR" id="PIRSR006806-1"/>
    </source>
</evidence>
<dbReference type="PANTHER" id="PTHR23407:SF1">
    <property type="entry name" value="5-FORMYLTETRAHYDROFOLATE CYCLO-LIGASE"/>
    <property type="match status" value="1"/>
</dbReference>
<dbReference type="EC" id="6.3.3.2" evidence="5"/>